<dbReference type="Pfam" id="PF00644">
    <property type="entry name" value="PARP"/>
    <property type="match status" value="1"/>
</dbReference>
<dbReference type="Proteomes" id="UP000653305">
    <property type="component" value="Unassembled WGS sequence"/>
</dbReference>
<dbReference type="SUPFAM" id="SSF56399">
    <property type="entry name" value="ADP-ribosylation"/>
    <property type="match status" value="1"/>
</dbReference>
<dbReference type="InterPro" id="IPR000164">
    <property type="entry name" value="Histone_H3/CENP-A"/>
</dbReference>
<dbReference type="PRINTS" id="PR00622">
    <property type="entry name" value="HISTONEH3"/>
</dbReference>
<organism evidence="10 11">
    <name type="scientific">Phtheirospermum japonicum</name>
    <dbReference type="NCBI Taxonomy" id="374723"/>
    <lineage>
        <taxon>Eukaryota</taxon>
        <taxon>Viridiplantae</taxon>
        <taxon>Streptophyta</taxon>
        <taxon>Embryophyta</taxon>
        <taxon>Tracheophyta</taxon>
        <taxon>Spermatophyta</taxon>
        <taxon>Magnoliopsida</taxon>
        <taxon>eudicotyledons</taxon>
        <taxon>Gunneridae</taxon>
        <taxon>Pentapetalae</taxon>
        <taxon>asterids</taxon>
        <taxon>lamiids</taxon>
        <taxon>Lamiales</taxon>
        <taxon>Orobanchaceae</taxon>
        <taxon>Orobanchaceae incertae sedis</taxon>
        <taxon>Phtheirospermum</taxon>
    </lineage>
</organism>
<dbReference type="Gene3D" id="3.90.228.10">
    <property type="match status" value="1"/>
</dbReference>
<gene>
    <name evidence="10" type="ORF">PHJA_002900600</name>
</gene>
<dbReference type="GO" id="GO:0000786">
    <property type="term" value="C:nucleosome"/>
    <property type="evidence" value="ECO:0007669"/>
    <property type="project" value="InterPro"/>
</dbReference>
<evidence type="ECO:0000256" key="1">
    <source>
        <dbReference type="ARBA" id="ARBA00004141"/>
    </source>
</evidence>
<keyword evidence="4" id="KW-1133">Transmembrane helix</keyword>
<comment type="subcellular location">
    <subcellularLocation>
        <location evidence="1">Membrane</location>
        <topology evidence="1">Multi-pass membrane protein</topology>
    </subcellularLocation>
</comment>
<dbReference type="AlphaFoldDB" id="A0A830DGZ5"/>
<dbReference type="GO" id="GO:0016020">
    <property type="term" value="C:membrane"/>
    <property type="evidence" value="ECO:0007669"/>
    <property type="project" value="UniProtKB-SubCell"/>
</dbReference>
<evidence type="ECO:0000313" key="11">
    <source>
        <dbReference type="Proteomes" id="UP000653305"/>
    </source>
</evidence>
<evidence type="ECO:0000256" key="6">
    <source>
        <dbReference type="ARBA" id="ARBA00023136"/>
    </source>
</evidence>
<dbReference type="GO" id="GO:0003677">
    <property type="term" value="F:DNA binding"/>
    <property type="evidence" value="ECO:0007669"/>
    <property type="project" value="InterPro"/>
</dbReference>
<evidence type="ECO:0000259" key="9">
    <source>
        <dbReference type="Pfam" id="PF00644"/>
    </source>
</evidence>
<feature type="region of interest" description="Disordered" evidence="8">
    <location>
        <begin position="1"/>
        <end position="36"/>
    </location>
</feature>
<feature type="domain" description="PARP catalytic" evidence="9">
    <location>
        <begin position="255"/>
        <end position="331"/>
    </location>
</feature>
<dbReference type="GO" id="GO:0030258">
    <property type="term" value="P:lipid modification"/>
    <property type="evidence" value="ECO:0007669"/>
    <property type="project" value="TreeGrafter"/>
</dbReference>
<feature type="region of interest" description="Disordered" evidence="8">
    <location>
        <begin position="299"/>
        <end position="332"/>
    </location>
</feature>
<dbReference type="InterPro" id="IPR049941">
    <property type="entry name" value="LPLAT_7/PORCN-like"/>
</dbReference>
<keyword evidence="11" id="KW-1185">Reference proteome</keyword>
<dbReference type="GO" id="GO:0030527">
    <property type="term" value="F:structural constituent of chromatin"/>
    <property type="evidence" value="ECO:0007669"/>
    <property type="project" value="InterPro"/>
</dbReference>
<dbReference type="PANTHER" id="PTHR13906:SF4">
    <property type="entry name" value="LYSOPHOSPHOLIPID ACYLTRANSFERASE 6"/>
    <property type="match status" value="1"/>
</dbReference>
<dbReference type="EMBL" id="BMAC01001573">
    <property type="protein sequence ID" value="GFQ07565.1"/>
    <property type="molecule type" value="Genomic_DNA"/>
</dbReference>
<sequence length="332" mass="36665">MAKWTPRKPNRGKDPRKQPATRAARKSSLTTHRGSSWRLGRQGNLLRRLEASRSPIASGQGRLRSMIARDSAIRLPFSAGGGSLRPFAARRQTLLGLKPDWYAFRFTLATKKRMLIRTGMMPRLDYFLLGVWVPHWMEGGIDAKGDLMVITLKIISCIINYNDGMLKEDDLREAQKKNWLIKLPSLLEYMGYCLCCGSHFVGPISSKLQRTGCPPLLIGIPRCELADLKGGGPKYNEELALPLILQPLSTPRRMAGTFGKATVCTDAAAEAARYGYTAVDQPEGILILAVASLGEDVTELTSPPEDATSLEEKKKGVIGLGKKKTNESEHFN</sequence>
<dbReference type="GO" id="GO:0016746">
    <property type="term" value="F:acyltransferase activity"/>
    <property type="evidence" value="ECO:0007669"/>
    <property type="project" value="UniProtKB-KW"/>
</dbReference>
<evidence type="ECO:0000256" key="8">
    <source>
        <dbReference type="SAM" id="MobiDB-lite"/>
    </source>
</evidence>
<comment type="caution">
    <text evidence="10">The sequence shown here is derived from an EMBL/GenBank/DDBJ whole genome shotgun (WGS) entry which is preliminary data.</text>
</comment>
<dbReference type="InterPro" id="IPR012317">
    <property type="entry name" value="Poly(ADP-ribose)pol_cat_dom"/>
</dbReference>
<evidence type="ECO:0000256" key="5">
    <source>
        <dbReference type="ARBA" id="ARBA00022990"/>
    </source>
</evidence>
<accession>A0A830DGZ5</accession>
<dbReference type="PANTHER" id="PTHR13906">
    <property type="entry name" value="PORCUPINE"/>
    <property type="match status" value="1"/>
</dbReference>
<evidence type="ECO:0000256" key="3">
    <source>
        <dbReference type="ARBA" id="ARBA00022692"/>
    </source>
</evidence>
<dbReference type="GO" id="GO:0003950">
    <property type="term" value="F:NAD+ poly-ADP-ribosyltransferase activity"/>
    <property type="evidence" value="ECO:0007669"/>
    <property type="project" value="InterPro"/>
</dbReference>
<dbReference type="GO" id="GO:0005783">
    <property type="term" value="C:endoplasmic reticulum"/>
    <property type="evidence" value="ECO:0007669"/>
    <property type="project" value="TreeGrafter"/>
</dbReference>
<keyword evidence="3" id="KW-0812">Transmembrane</keyword>
<dbReference type="OrthoDB" id="286734at2759"/>
<evidence type="ECO:0000256" key="4">
    <source>
        <dbReference type="ARBA" id="ARBA00022989"/>
    </source>
</evidence>
<dbReference type="GO" id="GO:0008654">
    <property type="term" value="P:phospholipid biosynthetic process"/>
    <property type="evidence" value="ECO:0007669"/>
    <property type="project" value="TreeGrafter"/>
</dbReference>
<dbReference type="GO" id="GO:0019432">
    <property type="term" value="P:triglyceride biosynthetic process"/>
    <property type="evidence" value="ECO:0007669"/>
    <property type="project" value="TreeGrafter"/>
</dbReference>
<keyword evidence="5" id="KW-0007">Acetylation</keyword>
<keyword evidence="2 10" id="KW-0808">Transferase</keyword>
<dbReference type="InterPro" id="IPR004299">
    <property type="entry name" value="MBOAT_fam"/>
</dbReference>
<evidence type="ECO:0000313" key="10">
    <source>
        <dbReference type="EMBL" id="GFQ07565.1"/>
    </source>
</evidence>
<proteinExistence type="predicted"/>
<keyword evidence="6" id="KW-0472">Membrane</keyword>
<evidence type="ECO:0000256" key="2">
    <source>
        <dbReference type="ARBA" id="ARBA00022679"/>
    </source>
</evidence>
<name>A0A830DGZ5_9LAMI</name>
<protein>
    <submittedName>
        <fullName evidence="10">Lysophospholipid acyltransferase 2</fullName>
    </submittedName>
</protein>
<keyword evidence="7 10" id="KW-0012">Acyltransferase</keyword>
<feature type="compositionally biased region" description="Basic residues" evidence="8">
    <location>
        <begin position="1"/>
        <end position="10"/>
    </location>
</feature>
<evidence type="ECO:0000256" key="7">
    <source>
        <dbReference type="ARBA" id="ARBA00023315"/>
    </source>
</evidence>
<reference evidence="10" key="1">
    <citation type="submission" date="2020-07" db="EMBL/GenBank/DDBJ databases">
        <title>Ethylene signaling mediates host invasion by parasitic plants.</title>
        <authorList>
            <person name="Yoshida S."/>
        </authorList>
    </citation>
    <scope>NUCLEOTIDE SEQUENCE</scope>
    <source>
        <strain evidence="10">Okayama</strain>
    </source>
</reference>
<dbReference type="Pfam" id="PF03062">
    <property type="entry name" value="MBOAT"/>
    <property type="match status" value="1"/>
</dbReference>